<accession>A0A2L1BU36</accession>
<dbReference type="Gene3D" id="1.10.4190.10">
    <property type="entry name" value="Urease accessory protein UreF"/>
    <property type="match status" value="1"/>
</dbReference>
<evidence type="ECO:0000256" key="1">
    <source>
        <dbReference type="ARBA" id="ARBA00022988"/>
    </source>
</evidence>
<keyword evidence="1 3" id="KW-0996">Nickel insertion</keyword>
<organism evidence="4 9">
    <name type="scientific">Klebsiella pneumoniae</name>
    <dbReference type="NCBI Taxonomy" id="573"/>
    <lineage>
        <taxon>Bacteria</taxon>
        <taxon>Pseudomonadati</taxon>
        <taxon>Pseudomonadota</taxon>
        <taxon>Gammaproteobacteria</taxon>
        <taxon>Enterobacterales</taxon>
        <taxon>Enterobacteriaceae</taxon>
        <taxon>Klebsiella/Raoultella group</taxon>
        <taxon>Klebsiella</taxon>
        <taxon>Klebsiella pneumoniae complex</taxon>
    </lineage>
</organism>
<dbReference type="Proteomes" id="UP000196447">
    <property type="component" value="Unassembled WGS sequence"/>
</dbReference>
<evidence type="ECO:0000313" key="8">
    <source>
        <dbReference type="Proteomes" id="UP000077826"/>
    </source>
</evidence>
<evidence type="ECO:0000256" key="2">
    <source>
        <dbReference type="ARBA" id="ARBA00023186"/>
    </source>
</evidence>
<dbReference type="Proteomes" id="UP000255192">
    <property type="component" value="Unassembled WGS sequence"/>
</dbReference>
<dbReference type="EMBL" id="NDBK01000008">
    <property type="protein sequence ID" value="OVF78600.1"/>
    <property type="molecule type" value="Genomic_DNA"/>
</dbReference>
<dbReference type="HAMAP" id="MF_01385">
    <property type="entry name" value="UreF"/>
    <property type="match status" value="1"/>
</dbReference>
<dbReference type="GO" id="GO:0005737">
    <property type="term" value="C:cytoplasm"/>
    <property type="evidence" value="ECO:0007669"/>
    <property type="project" value="UniProtKB-SubCell"/>
</dbReference>
<dbReference type="InterPro" id="IPR038277">
    <property type="entry name" value="UreF_sf"/>
</dbReference>
<dbReference type="Proteomes" id="UP000254799">
    <property type="component" value="Unassembled WGS sequence"/>
</dbReference>
<evidence type="ECO:0000313" key="10">
    <source>
        <dbReference type="Proteomes" id="UP000254799"/>
    </source>
</evidence>
<name>A0A2L1BU36_KLEPN</name>
<protein>
    <recommendedName>
        <fullName evidence="3">Urease accessory protein UreF</fullName>
    </recommendedName>
</protein>
<reference evidence="5 8" key="1">
    <citation type="submission" date="2016-04" db="EMBL/GenBank/DDBJ databases">
        <authorList>
            <consortium name="Pathogen Informatics"/>
        </authorList>
    </citation>
    <scope>NUCLEOTIDE SEQUENCE [LARGE SCALE GENOMIC DNA]</scope>
    <source>
        <strain evidence="5">K480</strain>
        <strain evidence="8">k480</strain>
    </source>
</reference>
<dbReference type="PANTHER" id="PTHR33620:SF1">
    <property type="entry name" value="UREASE ACCESSORY PROTEIN F"/>
    <property type="match status" value="1"/>
</dbReference>
<dbReference type="Proteomes" id="UP000077826">
    <property type="component" value="Unassembled WGS sequence"/>
</dbReference>
<proteinExistence type="inferred from homology"/>
<dbReference type="PANTHER" id="PTHR33620">
    <property type="entry name" value="UREASE ACCESSORY PROTEIN F"/>
    <property type="match status" value="1"/>
</dbReference>
<comment type="function">
    <text evidence="3">Required for maturation of urease via the functional incorporation of the urease nickel metallocenter.</text>
</comment>
<comment type="subunit">
    <text evidence="3">UreD, UreF and UreG form a complex that acts as a GTP-hydrolysis-dependent molecular chaperone, activating the urease apoprotein by helping to assemble the nickel containing metallocenter of UreC. The UreE protein probably delivers the nickel.</text>
</comment>
<dbReference type="InterPro" id="IPR002639">
    <property type="entry name" value="UreF"/>
</dbReference>
<evidence type="ECO:0000313" key="11">
    <source>
        <dbReference type="Proteomes" id="UP000255192"/>
    </source>
</evidence>
<evidence type="ECO:0000313" key="6">
    <source>
        <dbReference type="EMBL" id="STT56536.1"/>
    </source>
</evidence>
<dbReference type="GO" id="GO:0016151">
    <property type="term" value="F:nickel cation binding"/>
    <property type="evidence" value="ECO:0007669"/>
    <property type="project" value="UniProtKB-UniRule"/>
</dbReference>
<keyword evidence="2 3" id="KW-0143">Chaperone</keyword>
<keyword evidence="3" id="KW-0963">Cytoplasm</keyword>
<dbReference type="EMBL" id="UGLC01000002">
    <property type="protein sequence ID" value="STT56536.1"/>
    <property type="molecule type" value="Genomic_DNA"/>
</dbReference>
<evidence type="ECO:0000313" key="9">
    <source>
        <dbReference type="Proteomes" id="UP000196447"/>
    </source>
</evidence>
<reference evidence="4 9" key="2">
    <citation type="submission" date="2017-03" db="EMBL/GenBank/DDBJ databases">
        <authorList>
            <person name="Fouts D."/>
            <person name="Stalin M.J."/>
            <person name="Chen L."/>
            <person name="Wright M."/>
            <person name="Sutton G."/>
            <person name="Nguyen K."/>
            <person name="Vanduin D."/>
            <person name="Rojas L."/>
            <person name="Hujer A."/>
            <person name="Hujer K."/>
            <person name="Bonomo R."/>
            <person name="Kreiswirth B."/>
            <person name="Adams M."/>
        </authorList>
    </citation>
    <scope>NUCLEOTIDE SEQUENCE [LARGE SCALE GENOMIC DNA]</scope>
    <source>
        <strain evidence="4 9">39383</strain>
    </source>
</reference>
<dbReference type="AlphaFoldDB" id="A0A2L1BU36"/>
<gene>
    <name evidence="5" type="primary">ureF_1</name>
    <name evidence="3" type="synonym">ureF</name>
    <name evidence="7" type="synonym">ureF_2</name>
    <name evidence="4" type="ORF">B5L96_00400</name>
    <name evidence="7" type="ORF">NCTC204_03134</name>
    <name evidence="6" type="ORF">NCTC8849_05193</name>
    <name evidence="5" type="ORF">SAMEA2273558_02230</name>
</gene>
<evidence type="ECO:0000313" key="7">
    <source>
        <dbReference type="EMBL" id="STV03173.1"/>
    </source>
</evidence>
<evidence type="ECO:0000313" key="4">
    <source>
        <dbReference type="EMBL" id="OVF78600.1"/>
    </source>
</evidence>
<dbReference type="PIRSF" id="PIRSF009467">
    <property type="entry name" value="Ureas_acces_UreF"/>
    <property type="match status" value="1"/>
</dbReference>
<evidence type="ECO:0000256" key="3">
    <source>
        <dbReference type="HAMAP-Rule" id="MF_01385"/>
    </source>
</evidence>
<dbReference type="RefSeq" id="WP_004889850.1">
    <property type="nucleotide sequence ID" value="NZ_BDLF01000014.1"/>
</dbReference>
<dbReference type="Pfam" id="PF01730">
    <property type="entry name" value="UreF"/>
    <property type="match status" value="1"/>
</dbReference>
<comment type="similarity">
    <text evidence="3">Belongs to the UreF family.</text>
</comment>
<dbReference type="EMBL" id="FLDK01000005">
    <property type="protein sequence ID" value="SBH14066.1"/>
    <property type="molecule type" value="Genomic_DNA"/>
</dbReference>
<dbReference type="EMBL" id="UGMD01000002">
    <property type="protein sequence ID" value="STV03173.1"/>
    <property type="molecule type" value="Genomic_DNA"/>
</dbReference>
<reference evidence="10 11" key="3">
    <citation type="submission" date="2018-06" db="EMBL/GenBank/DDBJ databases">
        <authorList>
            <consortium name="Pathogen Informatics"/>
            <person name="Doyle S."/>
        </authorList>
    </citation>
    <scope>NUCLEOTIDE SEQUENCE [LARGE SCALE GENOMIC DNA]</scope>
    <source>
        <strain evidence="7 11">NCTC204</strain>
        <strain evidence="6 10">NCTC8849</strain>
    </source>
</reference>
<sequence length="236" mass="26162">MSINIDESHQLLRLIRVLQFGDSVLPVGAFTFSCGVESAIQVGLVHDVVSLKAFVETSLVQAAQCDAIGLAHAHRALLDGNLDQLLAVDREIMNRKLNEESRLMTQRMGKKLVEMTRQVFEADLLTWWLDNIKTGQTAGTFPVSQALVMGLQGISAQETIAMHQYGVAMTILSAAQRLMRITHFDSQQILYAVNKNIPEFCRQAVNADISEMASYTPLIDILAAVHVDAHVRLFMN</sequence>
<comment type="subcellular location">
    <subcellularLocation>
        <location evidence="3">Cytoplasm</location>
    </subcellularLocation>
</comment>
<evidence type="ECO:0000313" key="5">
    <source>
        <dbReference type="EMBL" id="SBH14066.1"/>
    </source>
</evidence>